<feature type="domain" description="Carboxymuconolactone decarboxylase-like" evidence="1">
    <location>
        <begin position="44"/>
        <end position="122"/>
    </location>
</feature>
<dbReference type="SUPFAM" id="SSF69118">
    <property type="entry name" value="AhpD-like"/>
    <property type="match status" value="1"/>
</dbReference>
<dbReference type="InterPro" id="IPR029032">
    <property type="entry name" value="AhpD-like"/>
</dbReference>
<dbReference type="RefSeq" id="WP_241913668.1">
    <property type="nucleotide sequence ID" value="NZ_CP093326.1"/>
</dbReference>
<organism evidence="2 3">
    <name type="scientific">Arthrobacter sulfonylureivorans</name>
    <dbReference type="NCBI Taxonomy" id="2486855"/>
    <lineage>
        <taxon>Bacteria</taxon>
        <taxon>Bacillati</taxon>
        <taxon>Actinomycetota</taxon>
        <taxon>Actinomycetes</taxon>
        <taxon>Micrococcales</taxon>
        <taxon>Micrococcaceae</taxon>
        <taxon>Arthrobacter</taxon>
    </lineage>
</organism>
<dbReference type="Gene3D" id="1.20.1290.10">
    <property type="entry name" value="AhpD-like"/>
    <property type="match status" value="1"/>
</dbReference>
<accession>A0ABY3WAU1</accession>
<dbReference type="InterPro" id="IPR003779">
    <property type="entry name" value="CMD-like"/>
</dbReference>
<dbReference type="Proteomes" id="UP000829069">
    <property type="component" value="Chromosome"/>
</dbReference>
<dbReference type="Pfam" id="PF02627">
    <property type="entry name" value="CMD"/>
    <property type="match status" value="1"/>
</dbReference>
<dbReference type="PANTHER" id="PTHR34846:SF10">
    <property type="entry name" value="CYTOPLASMIC PROTEIN"/>
    <property type="match status" value="1"/>
</dbReference>
<reference evidence="2 3" key="1">
    <citation type="submission" date="2022-03" db="EMBL/GenBank/DDBJ databases">
        <title>Isotopic signatures of nitrous oxide derived from detoxification processes.</title>
        <authorList>
            <person name="Behrendt U."/>
            <person name="Buchen C."/>
            <person name="Well R."/>
            <person name="Ulrich A."/>
            <person name="Rohe L."/>
            <person name="Kolb S."/>
            <person name="Schloter M."/>
            <person name="Horn M.A."/>
            <person name="Augustin J."/>
        </authorList>
    </citation>
    <scope>NUCLEOTIDE SEQUENCE [LARGE SCALE GENOMIC DNA]</scope>
    <source>
        <strain evidence="2 3">S4-C24</strain>
    </source>
</reference>
<dbReference type="PANTHER" id="PTHR34846">
    <property type="entry name" value="4-CARBOXYMUCONOLACTONE DECARBOXYLASE FAMILY PROTEIN (AFU_ORTHOLOGUE AFUA_6G11590)"/>
    <property type="match status" value="1"/>
</dbReference>
<gene>
    <name evidence="2" type="ORF">MNQ99_16260</name>
</gene>
<dbReference type="EMBL" id="CP093326">
    <property type="protein sequence ID" value="UNK45451.1"/>
    <property type="molecule type" value="Genomic_DNA"/>
</dbReference>
<evidence type="ECO:0000259" key="1">
    <source>
        <dbReference type="Pfam" id="PF02627"/>
    </source>
</evidence>
<evidence type="ECO:0000313" key="2">
    <source>
        <dbReference type="EMBL" id="UNK45451.1"/>
    </source>
</evidence>
<sequence length="182" mass="20327">MARIPLDHEPSLFLRIMTGYSRHKYGKVLDPGLAMMHNRRVLFAWLRHETAVGKFRSVPPTLSALAVMGASAAVGCSWCMDFGYWEYHHQGVDPAKLRSVPQWRTATVYNEAERDVLEYAEAMTATPPTVTDELVDRLRQNLSPAQLAELTYLIGVENQRSRVNAAMGLTSQGFKETCSIGG</sequence>
<proteinExistence type="predicted"/>
<name>A0ABY3WAU1_9MICC</name>
<protein>
    <submittedName>
        <fullName evidence="2">Carboxymuconolactone decarboxylase family protein</fullName>
    </submittedName>
</protein>
<evidence type="ECO:0000313" key="3">
    <source>
        <dbReference type="Proteomes" id="UP000829069"/>
    </source>
</evidence>
<keyword evidence="3" id="KW-1185">Reference proteome</keyword>